<feature type="compositionally biased region" description="Basic and acidic residues" evidence="1">
    <location>
        <begin position="1"/>
        <end position="15"/>
    </location>
</feature>
<feature type="region of interest" description="Disordered" evidence="1">
    <location>
        <begin position="1"/>
        <end position="49"/>
    </location>
</feature>
<evidence type="ECO:0000313" key="3">
    <source>
        <dbReference type="Proteomes" id="UP001165652"/>
    </source>
</evidence>
<sequence length="57" mass="6868">MTLKFDHPRFDDTREPLAYGDVRRPVARPFDTRELDKLPQPTDDDPPYRPWWVVDRA</sequence>
<name>A0ABT5JBK2_RHOTP</name>
<comment type="caution">
    <text evidence="2">The sequence shown here is derived from an EMBL/GenBank/DDBJ whole genome shotgun (WGS) entry which is preliminary data.</text>
</comment>
<reference evidence="2" key="1">
    <citation type="journal article" date="2023" name="Microbiol Resour">
        <title>Genome Sequences of Rhodoplanes serenus and Two Thermotolerant Strains, Rhodoplanes tepidamans and 'Rhodoplanes cryptolactis,' Further Refine the Genus.</title>
        <authorList>
            <person name="Rayyan A.A."/>
            <person name="Kyndt J.A."/>
        </authorList>
    </citation>
    <scope>NUCLEOTIDE SEQUENCE</scope>
    <source>
        <strain evidence="2">DSM 9987</strain>
    </source>
</reference>
<dbReference type="Proteomes" id="UP001165652">
    <property type="component" value="Unassembled WGS sequence"/>
</dbReference>
<dbReference type="RefSeq" id="WP_272777603.1">
    <property type="nucleotide sequence ID" value="NZ_JAQQLI010000019.1"/>
</dbReference>
<gene>
    <name evidence="2" type="ORF">PQJ73_13760</name>
</gene>
<reference evidence="2" key="2">
    <citation type="submission" date="2023-02" db="EMBL/GenBank/DDBJ databases">
        <authorList>
            <person name="Rayyan A."/>
            <person name="Meyer T."/>
            <person name="Kyndt J.A."/>
        </authorList>
    </citation>
    <scope>NUCLEOTIDE SEQUENCE</scope>
    <source>
        <strain evidence="2">DSM 9987</strain>
    </source>
</reference>
<keyword evidence="3" id="KW-1185">Reference proteome</keyword>
<evidence type="ECO:0000256" key="1">
    <source>
        <dbReference type="SAM" id="MobiDB-lite"/>
    </source>
</evidence>
<accession>A0ABT5JBK2</accession>
<organism evidence="2 3">
    <name type="scientific">Rhodoplanes tepidamans</name>
    <name type="common">Rhodoplanes cryptolactis</name>
    <dbReference type="NCBI Taxonomy" id="200616"/>
    <lineage>
        <taxon>Bacteria</taxon>
        <taxon>Pseudomonadati</taxon>
        <taxon>Pseudomonadota</taxon>
        <taxon>Alphaproteobacteria</taxon>
        <taxon>Hyphomicrobiales</taxon>
        <taxon>Nitrobacteraceae</taxon>
        <taxon>Rhodoplanes</taxon>
    </lineage>
</organism>
<proteinExistence type="predicted"/>
<evidence type="ECO:0000313" key="2">
    <source>
        <dbReference type="EMBL" id="MDC7786756.1"/>
    </source>
</evidence>
<protein>
    <submittedName>
        <fullName evidence="2">Uncharacterized protein</fullName>
    </submittedName>
</protein>
<dbReference type="EMBL" id="JAQQLI010000019">
    <property type="protein sequence ID" value="MDC7786756.1"/>
    <property type="molecule type" value="Genomic_DNA"/>
</dbReference>